<reference evidence="2" key="1">
    <citation type="journal article" date="2023" name="Science">
        <title>Genome structures resolve the early diversification of teleost fishes.</title>
        <authorList>
            <person name="Parey E."/>
            <person name="Louis A."/>
            <person name="Montfort J."/>
            <person name="Bouchez O."/>
            <person name="Roques C."/>
            <person name="Iampietro C."/>
            <person name="Lluch J."/>
            <person name="Castinel A."/>
            <person name="Donnadieu C."/>
            <person name="Desvignes T."/>
            <person name="Floi Bucao C."/>
            <person name="Jouanno E."/>
            <person name="Wen M."/>
            <person name="Mejri S."/>
            <person name="Dirks R."/>
            <person name="Jansen H."/>
            <person name="Henkel C."/>
            <person name="Chen W.J."/>
            <person name="Zahm M."/>
            <person name="Cabau C."/>
            <person name="Klopp C."/>
            <person name="Thompson A.W."/>
            <person name="Robinson-Rechavi M."/>
            <person name="Braasch I."/>
            <person name="Lecointre G."/>
            <person name="Bobe J."/>
            <person name="Postlethwait J.H."/>
            <person name="Berthelot C."/>
            <person name="Roest Crollius H."/>
            <person name="Guiguen Y."/>
        </authorList>
    </citation>
    <scope>NUCLEOTIDE SEQUENCE</scope>
    <source>
        <strain evidence="2">WJC10195</strain>
    </source>
</reference>
<gene>
    <name evidence="2" type="ORF">SKAU_G00400910</name>
</gene>
<dbReference type="EMBL" id="JAINUF010000021">
    <property type="protein sequence ID" value="KAJ8334452.1"/>
    <property type="molecule type" value="Genomic_DNA"/>
</dbReference>
<dbReference type="OrthoDB" id="8952062at2759"/>
<feature type="region of interest" description="Disordered" evidence="1">
    <location>
        <begin position="90"/>
        <end position="114"/>
    </location>
</feature>
<accession>A0A9Q1E914</accession>
<dbReference type="AlphaFoldDB" id="A0A9Q1E914"/>
<evidence type="ECO:0000256" key="1">
    <source>
        <dbReference type="SAM" id="MobiDB-lite"/>
    </source>
</evidence>
<sequence length="221" mass="24283">MQYHNMPFSLCSEKSRTCRNTTFGFKVPEGSRVSPRPRIPSEQPNRDAAEMFSTKRLKKKSQSVDITAQGYSGSLVKDPQASQINKLAPPVAKTTVSAEEENNATNSQRVRSPRRSDLKRYYTIASILVTSVSKYSSLFPFFPLLYGRNESLVFQERQQCTRQLTSQAGPPMGVCGARGSGHAAPRVDNGIGISKPAFPTSGTVLEQAVSIVIISKAKSRH</sequence>
<name>A0A9Q1E914_SYNKA</name>
<proteinExistence type="predicted"/>
<protein>
    <submittedName>
        <fullName evidence="2">Uncharacterized protein</fullName>
    </submittedName>
</protein>
<evidence type="ECO:0000313" key="3">
    <source>
        <dbReference type="Proteomes" id="UP001152622"/>
    </source>
</evidence>
<feature type="region of interest" description="Disordered" evidence="1">
    <location>
        <begin position="26"/>
        <end position="48"/>
    </location>
</feature>
<evidence type="ECO:0000313" key="2">
    <source>
        <dbReference type="EMBL" id="KAJ8334452.1"/>
    </source>
</evidence>
<organism evidence="2 3">
    <name type="scientific">Synaphobranchus kaupii</name>
    <name type="common">Kaup's arrowtooth eel</name>
    <dbReference type="NCBI Taxonomy" id="118154"/>
    <lineage>
        <taxon>Eukaryota</taxon>
        <taxon>Metazoa</taxon>
        <taxon>Chordata</taxon>
        <taxon>Craniata</taxon>
        <taxon>Vertebrata</taxon>
        <taxon>Euteleostomi</taxon>
        <taxon>Actinopterygii</taxon>
        <taxon>Neopterygii</taxon>
        <taxon>Teleostei</taxon>
        <taxon>Anguilliformes</taxon>
        <taxon>Synaphobranchidae</taxon>
        <taxon>Synaphobranchus</taxon>
    </lineage>
</organism>
<keyword evidence="3" id="KW-1185">Reference proteome</keyword>
<dbReference type="Proteomes" id="UP001152622">
    <property type="component" value="Chromosome 21"/>
</dbReference>
<comment type="caution">
    <text evidence="2">The sequence shown here is derived from an EMBL/GenBank/DDBJ whole genome shotgun (WGS) entry which is preliminary data.</text>
</comment>